<dbReference type="Proteomes" id="UP000176846">
    <property type="component" value="Unassembled WGS sequence"/>
</dbReference>
<gene>
    <name evidence="2" type="ORF">A2936_04020</name>
</gene>
<evidence type="ECO:0000313" key="2">
    <source>
        <dbReference type="EMBL" id="OGL82725.1"/>
    </source>
</evidence>
<dbReference type="EMBL" id="MGEK01000011">
    <property type="protein sequence ID" value="OGL82725.1"/>
    <property type="molecule type" value="Genomic_DNA"/>
</dbReference>
<reference evidence="2 3" key="1">
    <citation type="journal article" date="2016" name="Nat. Commun.">
        <title>Thousands of microbial genomes shed light on interconnected biogeochemical processes in an aquifer system.</title>
        <authorList>
            <person name="Anantharaman K."/>
            <person name="Brown C.T."/>
            <person name="Hug L.A."/>
            <person name="Sharon I."/>
            <person name="Castelle C.J."/>
            <person name="Probst A.J."/>
            <person name="Thomas B.C."/>
            <person name="Singh A."/>
            <person name="Wilkins M.J."/>
            <person name="Karaoz U."/>
            <person name="Brodie E.L."/>
            <person name="Williams K.H."/>
            <person name="Hubbard S.S."/>
            <person name="Banfield J.F."/>
        </authorList>
    </citation>
    <scope>NUCLEOTIDE SEQUENCE [LARGE SCALE GENOMIC DNA]</scope>
</reference>
<name>A0A1F7UWS4_9BACT</name>
<evidence type="ECO:0000256" key="1">
    <source>
        <dbReference type="SAM" id="MobiDB-lite"/>
    </source>
</evidence>
<sequence length="329" mass="36751">MFKYRRIPENPSSVDANRNDEVQELGESGKEKELGERTCITLHFFRHGKKGKKEVGAPDEPVELTEQGRAEALATGREHPANTEVAWAAGSPRIRSAHTALLRLIGARQDIAEKIKDMSYADAKKEIKKMLKAGEKVATLPELNFVTDGTPEFSNAFEHAYETGHALEFMALESDDLVAKQKDMASLSYSRIAANFASLIAREMVVGNNFNKLVSSNRDKYIEYNNALERYFGTHHTVPESFYLKALEKITGQRPTPEFMKTYFSDQTGKVNGFDTQEGFTIDIVNQGATQQLILRGSRGIPDITLTPKILAEIIGDAERLDANIENHE</sequence>
<dbReference type="InterPro" id="IPR029033">
    <property type="entry name" value="His_PPase_superfam"/>
</dbReference>
<dbReference type="AlphaFoldDB" id="A0A1F7UWS4"/>
<evidence type="ECO:0000313" key="3">
    <source>
        <dbReference type="Proteomes" id="UP000176846"/>
    </source>
</evidence>
<dbReference type="Gene3D" id="3.40.50.1240">
    <property type="entry name" value="Phosphoglycerate mutase-like"/>
    <property type="match status" value="1"/>
</dbReference>
<feature type="region of interest" description="Disordered" evidence="1">
    <location>
        <begin position="1"/>
        <end position="32"/>
    </location>
</feature>
<comment type="caution">
    <text evidence="2">The sequence shown here is derived from an EMBL/GenBank/DDBJ whole genome shotgun (WGS) entry which is preliminary data.</text>
</comment>
<protein>
    <recommendedName>
        <fullName evidence="4">Histidine phosphatase family protein</fullName>
    </recommendedName>
</protein>
<accession>A0A1F7UWS4</accession>
<dbReference type="SUPFAM" id="SSF53254">
    <property type="entry name" value="Phosphoglycerate mutase-like"/>
    <property type="match status" value="1"/>
</dbReference>
<evidence type="ECO:0008006" key="4">
    <source>
        <dbReference type="Google" id="ProtNLM"/>
    </source>
</evidence>
<proteinExistence type="predicted"/>
<organism evidence="2 3">
    <name type="scientific">Candidatus Uhrbacteria bacterium RIFCSPLOWO2_01_FULL_47_25</name>
    <dbReference type="NCBI Taxonomy" id="1802402"/>
    <lineage>
        <taxon>Bacteria</taxon>
        <taxon>Candidatus Uhriibacteriota</taxon>
    </lineage>
</organism>
<feature type="compositionally biased region" description="Basic and acidic residues" evidence="1">
    <location>
        <begin position="17"/>
        <end position="32"/>
    </location>
</feature>